<sequence length="52" mass="6303">MVQAEVYERINIIYRTLQDDKDTLGQYLVDSLYDELENLCKIILKERLRQLQ</sequence>
<dbReference type="EMBL" id="CP155573">
    <property type="protein sequence ID" value="XFO69429.1"/>
    <property type="molecule type" value="Genomic_DNA"/>
</dbReference>
<name>A0ABZ3IUM8_9FIRM</name>
<organism evidence="1 2">
    <name type="scientific">Sporomusa silvacetica DSM 10669</name>
    <dbReference type="NCBI Taxonomy" id="1123289"/>
    <lineage>
        <taxon>Bacteria</taxon>
        <taxon>Bacillati</taxon>
        <taxon>Bacillota</taxon>
        <taxon>Negativicutes</taxon>
        <taxon>Selenomonadales</taxon>
        <taxon>Sporomusaceae</taxon>
        <taxon>Sporomusa</taxon>
    </lineage>
</organism>
<gene>
    <name evidence="1" type="ORF">SPSIL_056630</name>
</gene>
<proteinExistence type="predicted"/>
<reference evidence="1" key="1">
    <citation type="submission" date="2024-05" db="EMBL/GenBank/DDBJ databases">
        <title>Isolation and characterization of Sporomusa carbonis sp. nov., a carboxydotrophic hydrogenogen in the genus of Sporomusa isolated from a charcoal burning pile.</title>
        <authorList>
            <person name="Boeer T."/>
            <person name="Rosenbaum F."/>
            <person name="Eysell L."/>
            <person name="Mueller V."/>
            <person name="Daniel R."/>
            <person name="Poehlein A."/>
        </authorList>
    </citation>
    <scope>NUCLEOTIDE SEQUENCE [LARGE SCALE GENOMIC DNA]</scope>
    <source>
        <strain evidence="1">DSM 10669</strain>
    </source>
</reference>
<dbReference type="Proteomes" id="UP000216752">
    <property type="component" value="Chromosome"/>
</dbReference>
<evidence type="ECO:0000313" key="2">
    <source>
        <dbReference type="Proteomes" id="UP000216752"/>
    </source>
</evidence>
<protein>
    <submittedName>
        <fullName evidence="1">Uncharacterized protein</fullName>
    </submittedName>
</protein>
<accession>A0ABZ3IUM8</accession>
<keyword evidence="2" id="KW-1185">Reference proteome</keyword>
<dbReference type="RefSeq" id="WP_169718039.1">
    <property type="nucleotide sequence ID" value="NZ_CP155573.1"/>
</dbReference>
<evidence type="ECO:0000313" key="1">
    <source>
        <dbReference type="EMBL" id="XFO69429.1"/>
    </source>
</evidence>